<keyword evidence="3" id="KW-0677">Repeat</keyword>
<dbReference type="PRINTS" id="PR00364">
    <property type="entry name" value="DISEASERSIST"/>
</dbReference>
<keyword evidence="4" id="KW-0547">Nucleotide-binding</keyword>
<dbReference type="KEGG" id="nta:107824144"/>
<evidence type="ECO:0000256" key="6">
    <source>
        <dbReference type="ARBA" id="ARBA00022840"/>
    </source>
</evidence>
<dbReference type="SUPFAM" id="SSF52058">
    <property type="entry name" value="L domain-like"/>
    <property type="match status" value="1"/>
</dbReference>
<accession>A0A1S4CYZ6</accession>
<evidence type="ECO:0000256" key="2">
    <source>
        <dbReference type="ARBA" id="ARBA00022614"/>
    </source>
</evidence>
<keyword evidence="2" id="KW-0433">Leucine-rich repeat</keyword>
<dbReference type="GO" id="GO:0043531">
    <property type="term" value="F:ADP binding"/>
    <property type="evidence" value="ECO:0007669"/>
    <property type="project" value="InterPro"/>
</dbReference>
<dbReference type="InterPro" id="IPR002182">
    <property type="entry name" value="NB-ARC"/>
</dbReference>
<dbReference type="FunFam" id="3.40.50.300:FF:001091">
    <property type="entry name" value="Probable disease resistance protein At1g61300"/>
    <property type="match status" value="1"/>
</dbReference>
<comment type="similarity">
    <text evidence="1">Belongs to the disease resistance NB-LRR family.</text>
</comment>
<evidence type="ECO:0000256" key="4">
    <source>
        <dbReference type="ARBA" id="ARBA00022741"/>
    </source>
</evidence>
<evidence type="ECO:0000259" key="8">
    <source>
        <dbReference type="Pfam" id="PF23559"/>
    </source>
</evidence>
<dbReference type="Gene3D" id="3.40.50.300">
    <property type="entry name" value="P-loop containing nucleotide triphosphate hydrolases"/>
    <property type="match status" value="1"/>
</dbReference>
<dbReference type="GO" id="GO:0051607">
    <property type="term" value="P:defense response to virus"/>
    <property type="evidence" value="ECO:0007669"/>
    <property type="project" value="UniProtKB-ARBA"/>
</dbReference>
<dbReference type="OrthoDB" id="899961at2759"/>
<dbReference type="FunFam" id="1.10.10.10:FF:000322">
    <property type="entry name" value="Probable disease resistance protein At1g63360"/>
    <property type="match status" value="1"/>
</dbReference>
<dbReference type="InterPro" id="IPR055414">
    <property type="entry name" value="LRR_R13L4/SHOC2-like"/>
</dbReference>
<dbReference type="Pfam" id="PF00931">
    <property type="entry name" value="NB-ARC"/>
    <property type="match status" value="1"/>
</dbReference>
<dbReference type="Gene3D" id="1.10.10.10">
    <property type="entry name" value="Winged helix-like DNA-binding domain superfamily/Winged helix DNA-binding domain"/>
    <property type="match status" value="1"/>
</dbReference>
<dbReference type="Gene3D" id="3.80.10.10">
    <property type="entry name" value="Ribonuclease Inhibitor"/>
    <property type="match status" value="1"/>
</dbReference>
<dbReference type="InterPro" id="IPR027417">
    <property type="entry name" value="P-loop_NTPase"/>
</dbReference>
<dbReference type="Proteomes" id="UP000790787">
    <property type="component" value="Chromosome 4"/>
</dbReference>
<dbReference type="GeneID" id="107824144"/>
<name>A0A1S4CYZ6_TOBAC</name>
<gene>
    <name evidence="11" type="primary">LOC107824144</name>
</gene>
<keyword evidence="6" id="KW-0067">ATP-binding</keyword>
<dbReference type="Pfam" id="PF23559">
    <property type="entry name" value="WHD_DRP"/>
    <property type="match status" value="1"/>
</dbReference>
<dbReference type="SUPFAM" id="SSF52540">
    <property type="entry name" value="P-loop containing nucleoside triphosphate hydrolases"/>
    <property type="match status" value="1"/>
</dbReference>
<dbReference type="SMR" id="A0A1S4CYZ6"/>
<dbReference type="AlphaFoldDB" id="A0A1S4CYZ6"/>
<dbReference type="GO" id="GO:0005524">
    <property type="term" value="F:ATP binding"/>
    <property type="evidence" value="ECO:0007669"/>
    <property type="project" value="UniProtKB-KW"/>
</dbReference>
<dbReference type="InterPro" id="IPR058922">
    <property type="entry name" value="WHD_DRP"/>
</dbReference>
<proteinExistence type="inferred from homology"/>
<sequence length="751" mass="87141">MELWNTAPPVILGYEDEAETLLNRLVGGPKELDIVPIVGMSGLGKTTLATKLYSHETVIQHYDVRSWCCISQVYDRKEVLLKIWRGLGMLNTAKKENDHTELADELRNFLKGKRYLIVVDDLWSVDAWDDLRTIFPDDNKGSRLVLITRLDEVACYASTNPHHLRNLTEDESWELLQKIVFVDQERCPDELEVIGNEIATSCSGLPLAIVLISGLLTRREKEEDYWKEIALNLSTNLFHDVKWLMEVIELSYNDLPHHLRPCFLYFGTFSEDAQIPVHKLIQSWICEGFIPYNELKSMDHVATDYLMDLVGRNLVMFAKTSYYLRRPQLIGVHDLLHQFCMVKATEEIHLRRFRGSQTYNYDHYPQFATDMPSRLVVDHSDDFIKCEGIHSLRFTYYTCLNSTKLFEDSFEAFKLLTVLDLEKVNVGNSFPYRIVFLICLRYLEISGDFEEIPLDISCLVNLETMIVHSNPIEVCTKLPNTIWDLVNLRHLEVYGWFPDFDEISQLEKLRNCYGFLIYLSRDMPIIANGLSNVVNLKCTIGDLDYDSDDDEDDAYDWDDSRFCEPIFQSLDRLESLSFKIDTQCAPLRRAIGFPSSLKRLELLLFPFGEPLRSLSTIGELPNLEIFNIYSCFFYTSKWDVKDGEFPKLKVLKIFLMDDIEWNVSANAFPSLQQICLSYCRNLEIPSSFGCLNSLNLLDVHCCCKYSTEGDNRTTEESAMKIKEIQIEEMANFDFKLIISENDERDDYLLTF</sequence>
<evidence type="ECO:0000259" key="9">
    <source>
        <dbReference type="Pfam" id="PF23598"/>
    </source>
</evidence>
<dbReference type="Gene3D" id="1.10.8.430">
    <property type="entry name" value="Helical domain of apoptotic protease-activating factors"/>
    <property type="match status" value="1"/>
</dbReference>
<feature type="domain" description="Disease resistance protein winged helix" evidence="8">
    <location>
        <begin position="269"/>
        <end position="339"/>
    </location>
</feature>
<dbReference type="PaxDb" id="4097-A0A1S4CYZ6"/>
<dbReference type="InterPro" id="IPR036388">
    <property type="entry name" value="WH-like_DNA-bd_sf"/>
</dbReference>
<evidence type="ECO:0000256" key="3">
    <source>
        <dbReference type="ARBA" id="ARBA00022737"/>
    </source>
</evidence>
<evidence type="ECO:0000259" key="7">
    <source>
        <dbReference type="Pfam" id="PF00931"/>
    </source>
</evidence>
<dbReference type="PANTHER" id="PTHR23155">
    <property type="entry name" value="DISEASE RESISTANCE PROTEIN RP"/>
    <property type="match status" value="1"/>
</dbReference>
<dbReference type="OMA" id="GILANEN"/>
<evidence type="ECO:0000256" key="1">
    <source>
        <dbReference type="ARBA" id="ARBA00008894"/>
    </source>
</evidence>
<dbReference type="RefSeq" id="XP_016506368.1">
    <property type="nucleotide sequence ID" value="XM_016650882.1"/>
</dbReference>
<evidence type="ECO:0000313" key="11">
    <source>
        <dbReference type="RefSeq" id="XP_016506368.1"/>
    </source>
</evidence>
<dbReference type="InterPro" id="IPR042197">
    <property type="entry name" value="Apaf_helical"/>
</dbReference>
<evidence type="ECO:0000256" key="5">
    <source>
        <dbReference type="ARBA" id="ARBA00022821"/>
    </source>
</evidence>
<dbReference type="RefSeq" id="XP_016506368.1">
    <property type="nucleotide sequence ID" value="XM_016650882.2"/>
</dbReference>
<reference evidence="11" key="2">
    <citation type="submission" date="2025-08" db="UniProtKB">
        <authorList>
            <consortium name="RefSeq"/>
        </authorList>
    </citation>
    <scope>IDENTIFICATION</scope>
    <source>
        <tissue evidence="11">Leaf</tissue>
    </source>
</reference>
<dbReference type="PANTHER" id="PTHR23155:SF1228">
    <property type="entry name" value="NB-ARC DOMAIN CONTAINING PROTEIN, EXPRESSED"/>
    <property type="match status" value="1"/>
</dbReference>
<protein>
    <submittedName>
        <fullName evidence="11">Late blight resistance protein homolog R1C-3</fullName>
    </submittedName>
</protein>
<keyword evidence="10" id="KW-1185">Reference proteome</keyword>
<evidence type="ECO:0000313" key="10">
    <source>
        <dbReference type="Proteomes" id="UP000790787"/>
    </source>
</evidence>
<reference evidence="10" key="1">
    <citation type="journal article" date="2014" name="Nat. Commun.">
        <title>The tobacco genome sequence and its comparison with those of tomato and potato.</title>
        <authorList>
            <person name="Sierro N."/>
            <person name="Battey J.N."/>
            <person name="Ouadi S."/>
            <person name="Bakaher N."/>
            <person name="Bovet L."/>
            <person name="Willig A."/>
            <person name="Goepfert S."/>
            <person name="Peitsch M.C."/>
            <person name="Ivanov N.V."/>
        </authorList>
    </citation>
    <scope>NUCLEOTIDE SEQUENCE [LARGE SCALE GENOMIC DNA]</scope>
</reference>
<dbReference type="InterPro" id="IPR032675">
    <property type="entry name" value="LRR_dom_sf"/>
</dbReference>
<keyword evidence="5" id="KW-0611">Plant defense</keyword>
<dbReference type="InterPro" id="IPR044974">
    <property type="entry name" value="Disease_R_plants"/>
</dbReference>
<dbReference type="Pfam" id="PF23598">
    <property type="entry name" value="LRR_14"/>
    <property type="match status" value="1"/>
</dbReference>
<feature type="domain" description="NB-ARC" evidence="7">
    <location>
        <begin position="15"/>
        <end position="183"/>
    </location>
</feature>
<feature type="domain" description="Disease resistance R13L4/SHOC-2-like LRR" evidence="9">
    <location>
        <begin position="408"/>
        <end position="577"/>
    </location>
</feature>
<organism evidence="10 11">
    <name type="scientific">Nicotiana tabacum</name>
    <name type="common">Common tobacco</name>
    <dbReference type="NCBI Taxonomy" id="4097"/>
    <lineage>
        <taxon>Eukaryota</taxon>
        <taxon>Viridiplantae</taxon>
        <taxon>Streptophyta</taxon>
        <taxon>Embryophyta</taxon>
        <taxon>Tracheophyta</taxon>
        <taxon>Spermatophyta</taxon>
        <taxon>Magnoliopsida</taxon>
        <taxon>eudicotyledons</taxon>
        <taxon>Gunneridae</taxon>
        <taxon>Pentapetalae</taxon>
        <taxon>asterids</taxon>
        <taxon>lamiids</taxon>
        <taxon>Solanales</taxon>
        <taxon>Solanaceae</taxon>
        <taxon>Nicotianoideae</taxon>
        <taxon>Nicotianeae</taxon>
        <taxon>Nicotiana</taxon>
    </lineage>
</organism>